<dbReference type="AlphaFoldDB" id="A0A6S7AST7"/>
<dbReference type="Proteomes" id="UP000494111">
    <property type="component" value="Unassembled WGS sequence"/>
</dbReference>
<organism evidence="1 2">
    <name type="scientific">Achromobacter deleyi</name>
    <dbReference type="NCBI Taxonomy" id="1353891"/>
    <lineage>
        <taxon>Bacteria</taxon>
        <taxon>Pseudomonadati</taxon>
        <taxon>Pseudomonadota</taxon>
        <taxon>Betaproteobacteria</taxon>
        <taxon>Burkholderiales</taxon>
        <taxon>Alcaligenaceae</taxon>
        <taxon>Achromobacter</taxon>
    </lineage>
</organism>
<evidence type="ECO:0000313" key="2">
    <source>
        <dbReference type="Proteomes" id="UP000494111"/>
    </source>
</evidence>
<gene>
    <name evidence="1" type="ORF">LMG3458_06083</name>
</gene>
<dbReference type="EMBL" id="CADIJO010000045">
    <property type="protein sequence ID" value="CAB3743249.1"/>
    <property type="molecule type" value="Genomic_DNA"/>
</dbReference>
<sequence length="274" mass="29449">MPLDCSSDAAEISPMMSVTRFTDATISCIVAPARSTCCEPAPTLVTESSIRPLISLAAWALRWASERTSPATTAKPLPCSPARAASTAAFSARMLVWKAMPSMTDTISEILRELAEMPCIVLTTSATAEPPRSATSDALAASWLAWRALSAFCFTVEASCSIEAAVSSSDAACSSVRLDRSVLPAEISREPTLISSTPRRTAETVRVRLSCMRLTAAISAPISLVEWTSTRVVRSPPAMRSKLSLTWRSGRNTTRFMNRKAPSDTNRITIARAM</sequence>
<evidence type="ECO:0000313" key="1">
    <source>
        <dbReference type="EMBL" id="CAB3743249.1"/>
    </source>
</evidence>
<protein>
    <submittedName>
        <fullName evidence="1">Uncharacterized protein</fullName>
    </submittedName>
</protein>
<accession>A0A6S7AST7</accession>
<proteinExistence type="predicted"/>
<name>A0A6S7AST7_9BURK</name>
<reference evidence="1 2" key="1">
    <citation type="submission" date="2020-04" db="EMBL/GenBank/DDBJ databases">
        <authorList>
            <person name="De Canck E."/>
        </authorList>
    </citation>
    <scope>NUCLEOTIDE SEQUENCE [LARGE SCALE GENOMIC DNA]</scope>
    <source>
        <strain evidence="1 2">LMG 3458</strain>
    </source>
</reference>